<dbReference type="GeneID" id="63706048"/>
<organism evidence="2 3">
    <name type="scientific">Penicillium patulum</name>
    <name type="common">Penicillium griseofulvum</name>
    <dbReference type="NCBI Taxonomy" id="5078"/>
    <lineage>
        <taxon>Eukaryota</taxon>
        <taxon>Fungi</taxon>
        <taxon>Dikarya</taxon>
        <taxon>Ascomycota</taxon>
        <taxon>Pezizomycotina</taxon>
        <taxon>Eurotiomycetes</taxon>
        <taxon>Eurotiomycetidae</taxon>
        <taxon>Eurotiales</taxon>
        <taxon>Aspergillaceae</taxon>
        <taxon>Penicillium</taxon>
    </lineage>
</organism>
<sequence length="307" mass="32692">MIGKRIFITGASGYIGGVVVEQAIQQGNHVIALSRTEASDEKIRALGATPVRGGLESHSVLQEQSAQADVVFHLADAWAGNFGKMDYAEVVRIDGGAVDAIAAGLKGTSKPLVVTSGTLVVEAHPDGLETDEDSALSKQPMNDHIQSEQHALELRDQGINVSAIRLAPWVYGRGGSGIRLFMTMFTGMGEVFYVDEGAAPTSVVHVDDAAQLYFLAADKAQPGDIFNAVSCTTVTARELATAISRTANLPLKSLSFDEVTNRMGNFVASFLSAENRASGQKAKERLGWEPRGLAILDDIERGSYATR</sequence>
<dbReference type="STRING" id="5078.A0A135LJL7"/>
<dbReference type="GO" id="GO:0004029">
    <property type="term" value="F:aldehyde dehydrogenase (NAD+) activity"/>
    <property type="evidence" value="ECO:0007669"/>
    <property type="project" value="TreeGrafter"/>
</dbReference>
<name>A0A135LJL7_PENPA</name>
<feature type="domain" description="NAD-dependent epimerase/dehydratase" evidence="1">
    <location>
        <begin position="6"/>
        <end position="227"/>
    </location>
</feature>
<dbReference type="OrthoDB" id="10262413at2759"/>
<dbReference type="PANTHER" id="PTHR48079">
    <property type="entry name" value="PROTEIN YEEZ"/>
    <property type="match status" value="1"/>
</dbReference>
<dbReference type="GO" id="GO:0005737">
    <property type="term" value="C:cytoplasm"/>
    <property type="evidence" value="ECO:0007669"/>
    <property type="project" value="TreeGrafter"/>
</dbReference>
<dbReference type="RefSeq" id="XP_040647701.1">
    <property type="nucleotide sequence ID" value="XM_040790748.1"/>
</dbReference>
<comment type="caution">
    <text evidence="2">The sequence shown here is derived from an EMBL/GenBank/DDBJ whole genome shotgun (WGS) entry which is preliminary data.</text>
</comment>
<gene>
    <name evidence="2" type="ORF">PGRI_030350</name>
</gene>
<proteinExistence type="predicted"/>
<dbReference type="AlphaFoldDB" id="A0A135LJL7"/>
<reference evidence="2 3" key="1">
    <citation type="journal article" date="2016" name="BMC Genomics">
        <title>Genome sequencing and secondary metabolism of the postharvest pathogen Penicillium griseofulvum.</title>
        <authorList>
            <person name="Banani H."/>
            <person name="Marcet-Houben M."/>
            <person name="Ballester A.R."/>
            <person name="Abbruscato P."/>
            <person name="Gonzalez-Candelas L."/>
            <person name="Gabaldon T."/>
            <person name="Spadaro D."/>
        </authorList>
    </citation>
    <scope>NUCLEOTIDE SEQUENCE [LARGE SCALE GENOMIC DNA]</scope>
    <source>
        <strain evidence="2 3">PG3</strain>
    </source>
</reference>
<dbReference type="Gene3D" id="3.40.50.720">
    <property type="entry name" value="NAD(P)-binding Rossmann-like Domain"/>
    <property type="match status" value="1"/>
</dbReference>
<dbReference type="EMBL" id="LHQR01000065">
    <property type="protein sequence ID" value="KXG49165.1"/>
    <property type="molecule type" value="Genomic_DNA"/>
</dbReference>
<evidence type="ECO:0000313" key="2">
    <source>
        <dbReference type="EMBL" id="KXG49165.1"/>
    </source>
</evidence>
<dbReference type="Pfam" id="PF01370">
    <property type="entry name" value="Epimerase"/>
    <property type="match status" value="1"/>
</dbReference>
<evidence type="ECO:0000313" key="3">
    <source>
        <dbReference type="Proteomes" id="UP000070168"/>
    </source>
</evidence>
<dbReference type="InterPro" id="IPR051783">
    <property type="entry name" value="NAD(P)-dependent_oxidoreduct"/>
</dbReference>
<keyword evidence="3" id="KW-1185">Reference proteome</keyword>
<evidence type="ECO:0000259" key="1">
    <source>
        <dbReference type="Pfam" id="PF01370"/>
    </source>
</evidence>
<dbReference type="SUPFAM" id="SSF51735">
    <property type="entry name" value="NAD(P)-binding Rossmann-fold domains"/>
    <property type="match status" value="1"/>
</dbReference>
<dbReference type="Proteomes" id="UP000070168">
    <property type="component" value="Unassembled WGS sequence"/>
</dbReference>
<dbReference type="InterPro" id="IPR001509">
    <property type="entry name" value="Epimerase_deHydtase"/>
</dbReference>
<dbReference type="InterPro" id="IPR036291">
    <property type="entry name" value="NAD(P)-bd_dom_sf"/>
</dbReference>
<dbReference type="PANTHER" id="PTHR48079:SF5">
    <property type="entry name" value="DEPENDENT EPIMERASE_DEHYDRATASE, PUTATIVE (AFU_ORTHOLOGUE AFUA_7G00180)-RELATED"/>
    <property type="match status" value="1"/>
</dbReference>
<dbReference type="OMA" id="DPMAGNY"/>
<accession>A0A135LJL7</accession>
<protein>
    <recommendedName>
        <fullName evidence="1">NAD-dependent epimerase/dehydratase domain-containing protein</fullName>
    </recommendedName>
</protein>